<sequence>MVQAEPVTITGSLDNRFTDNARRVSTNEQSDLETRVGVSFQHVKDPGRCNSNLNGRVGYGYWLDDTFDPELYTDAGFQGSCELAHGLDWTLSDRLSDVSQDTRRPDVPDNTTRKNVFTTGPRYTLFLTQRDQLQFSLQYQNTEFEEPEQTDSDRVIGSAAWNHLFSSTLTAGLSASANQAELDTGVEIDRNTASITFAKSWSTTDLEGSLGVSEIETKFGSGSQKSDALVGDLSINREINPSADFFFTVSRELTDQTSDFDFQFGDFEFNLSETEAVEVTALSTGIQKLFSDGSTVSAGISASRSDYLTSEIKEDRVGLNLLGNRPLNSRISLTSSLRLNYLTFEEDDSEDSIVAFDVGVSYTLSRDLGLNARLGHERRSSDVSSREYQENWLLVGLSYRFL</sequence>
<dbReference type="SUPFAM" id="SSF56935">
    <property type="entry name" value="Porins"/>
    <property type="match status" value="1"/>
</dbReference>
<evidence type="ECO:0008006" key="3">
    <source>
        <dbReference type="Google" id="ProtNLM"/>
    </source>
</evidence>
<dbReference type="Pfam" id="PF10082">
    <property type="entry name" value="BBP2_2"/>
    <property type="match status" value="1"/>
</dbReference>
<reference evidence="1 2" key="1">
    <citation type="submission" date="2017-09" db="EMBL/GenBank/DDBJ databases">
        <title>The draft genome sequences of Marinobacter guineae M3B.</title>
        <authorList>
            <person name="Cao J."/>
        </authorList>
    </citation>
    <scope>NUCLEOTIDE SEQUENCE [LARGE SCALE GENOMIC DNA]</scope>
    <source>
        <strain evidence="1 2">M3B</strain>
    </source>
</reference>
<dbReference type="EMBL" id="NTFI01000001">
    <property type="protein sequence ID" value="PHQ26367.1"/>
    <property type="molecule type" value="Genomic_DNA"/>
</dbReference>
<proteinExistence type="predicted"/>
<organism evidence="1 2">
    <name type="scientific">Marinobacter guineae</name>
    <dbReference type="NCBI Taxonomy" id="432303"/>
    <lineage>
        <taxon>Bacteria</taxon>
        <taxon>Pseudomonadati</taxon>
        <taxon>Pseudomonadota</taxon>
        <taxon>Gammaproteobacteria</taxon>
        <taxon>Pseudomonadales</taxon>
        <taxon>Marinobacteraceae</taxon>
        <taxon>Marinobacter</taxon>
    </lineage>
</organism>
<dbReference type="InterPro" id="IPR018759">
    <property type="entry name" value="BBP2_2"/>
</dbReference>
<evidence type="ECO:0000313" key="2">
    <source>
        <dbReference type="Proteomes" id="UP000229044"/>
    </source>
</evidence>
<name>A0A2G1VHV8_9GAMM</name>
<accession>A0A2G1VHV8</accession>
<protein>
    <recommendedName>
        <fullName evidence="3">TIGR03016 family PEP-CTERM system-associated outer membrane protein</fullName>
    </recommendedName>
</protein>
<evidence type="ECO:0000313" key="1">
    <source>
        <dbReference type="EMBL" id="PHQ26367.1"/>
    </source>
</evidence>
<dbReference type="OrthoDB" id="6353767at2"/>
<comment type="caution">
    <text evidence="1">The sequence shown here is derived from an EMBL/GenBank/DDBJ whole genome shotgun (WGS) entry which is preliminary data.</text>
</comment>
<keyword evidence="2" id="KW-1185">Reference proteome</keyword>
<gene>
    <name evidence="1" type="ORF">CLH62_01850</name>
</gene>
<dbReference type="AlphaFoldDB" id="A0A2G1VHV8"/>
<dbReference type="Proteomes" id="UP000229044">
    <property type="component" value="Unassembled WGS sequence"/>
</dbReference>